<evidence type="ECO:0000313" key="3">
    <source>
        <dbReference type="EMBL" id="OAN31616.1"/>
    </source>
</evidence>
<feature type="region of interest" description="Disordered" evidence="1">
    <location>
        <begin position="293"/>
        <end position="420"/>
    </location>
</feature>
<protein>
    <recommendedName>
        <fullName evidence="5">PE-PPE domain-containing protein</fullName>
    </recommendedName>
</protein>
<evidence type="ECO:0000313" key="4">
    <source>
        <dbReference type="Proteomes" id="UP000078396"/>
    </source>
</evidence>
<keyword evidence="2" id="KW-0732">Signal</keyword>
<name>A0A178LMT9_MYCIR</name>
<feature type="signal peptide" evidence="2">
    <location>
        <begin position="1"/>
        <end position="29"/>
    </location>
</feature>
<feature type="compositionally biased region" description="Acidic residues" evidence="1">
    <location>
        <begin position="348"/>
        <end position="362"/>
    </location>
</feature>
<gene>
    <name evidence="3" type="ORF">A4X20_28895</name>
</gene>
<feature type="chain" id="PRO_5008091248" description="PE-PPE domain-containing protein" evidence="2">
    <location>
        <begin position="30"/>
        <end position="420"/>
    </location>
</feature>
<organism evidence="3 4">
    <name type="scientific">Mycolicibacterium iranicum</name>
    <name type="common">Mycobacterium iranicum</name>
    <dbReference type="NCBI Taxonomy" id="912594"/>
    <lineage>
        <taxon>Bacteria</taxon>
        <taxon>Bacillati</taxon>
        <taxon>Actinomycetota</taxon>
        <taxon>Actinomycetes</taxon>
        <taxon>Mycobacteriales</taxon>
        <taxon>Mycobacteriaceae</taxon>
        <taxon>Mycolicibacterium</taxon>
    </lineage>
</organism>
<accession>A0A178LMT9</accession>
<feature type="compositionally biased region" description="Basic and acidic residues" evidence="1">
    <location>
        <begin position="393"/>
        <end position="409"/>
    </location>
</feature>
<comment type="caution">
    <text evidence="3">The sequence shown here is derived from an EMBL/GenBank/DDBJ whole genome shotgun (WGS) entry which is preliminary data.</text>
</comment>
<dbReference type="OrthoDB" id="4627715at2"/>
<dbReference type="EMBL" id="LWCS01000057">
    <property type="protein sequence ID" value="OAN31616.1"/>
    <property type="molecule type" value="Genomic_DNA"/>
</dbReference>
<proteinExistence type="predicted"/>
<dbReference type="RefSeq" id="WP_064284550.1">
    <property type="nucleotide sequence ID" value="NZ_LWCS01000057.1"/>
</dbReference>
<dbReference type="AlphaFoldDB" id="A0A178LMT9"/>
<dbReference type="Proteomes" id="UP000078396">
    <property type="component" value="Unassembled WGS sequence"/>
</dbReference>
<evidence type="ECO:0000256" key="2">
    <source>
        <dbReference type="SAM" id="SignalP"/>
    </source>
</evidence>
<reference evidence="3 4" key="1">
    <citation type="submission" date="2016-04" db="EMBL/GenBank/DDBJ databases">
        <title>Draft Genome Sequences of Staphylococcus capitis Strain H36, S. capitis Strain H65, S. cohnii Strain H62, S. hominis Strain H69, Mycobacterium iranicum Strain H39, Plantibacter sp. Strain H53, Pseudomonas oryzihabitans Strain H72, and Microbacterium sp. Strain H83, isolated from residential settings.</title>
        <authorList>
            <person name="Lymperopoulou D."/>
            <person name="Adams R.I."/>
            <person name="Lindow S."/>
            <person name="Coil D.A."/>
            <person name="Jospin G."/>
            <person name="Eisen J.A."/>
        </authorList>
    </citation>
    <scope>NUCLEOTIDE SEQUENCE [LARGE SCALE GENOMIC DNA]</scope>
    <source>
        <strain evidence="3 4">H39</strain>
    </source>
</reference>
<evidence type="ECO:0008006" key="5">
    <source>
        <dbReference type="Google" id="ProtNLM"/>
    </source>
</evidence>
<feature type="compositionally biased region" description="Polar residues" evidence="1">
    <location>
        <begin position="410"/>
        <end position="420"/>
    </location>
</feature>
<sequence length="420" mass="43950">MNSSVGKPLLGLMAAACVAVPAAIPQAAAAVPEAVVQSAADQIFDPAPPILRLTPDTADAASYSPTAVESLEAAADIDPALLIKLLTFPYHNIYAIGTSIGAALNSALVAALLPLTAGYYFLTNQIDKIEPYIDTTFTNLRNAVPNIFTTINNEIQYDIDLFRQVFGGSEPEEQPLAAADTADAEALADDPGLWLKLLTFPYHNFYAIGTSVGAALNSVVVTALLPLTAGYYFLTNQIDKIGPYIDTTFTNLRNAVPNIFTTINNEIQYDINLFKQIFTPAPDSEMVQLVDTARSVPESGSPEATLGEDTTAGEQPADTGAVETPAEENTPIDGATEDSTVDKVTDLPADETDGAAADDENDVSAPEPASDPAGNDDTGSTAGDSGHVHATKSGHEADTYGRHAKKDVAQDSTASTSAAN</sequence>
<evidence type="ECO:0000256" key="1">
    <source>
        <dbReference type="SAM" id="MobiDB-lite"/>
    </source>
</evidence>